<sequence>MHYPTFAIVGIVLFFMIDTAARDLHGIVTVAADTVVIPVKDTLKYPLQDRHGVKLIDPAENTMDLKDPKSIQQDVDYDPVTRDYIISEKIGDQYYRKPTLMSFQDFYNMQSRKSENDYFMKRASTLGNLNRTSEAPKLFKSNSIFDRIFGGNKVDIKPQGSLEISMGYDGQYINNPVLTERARKSGGFDMNMNINLNVTGKIGDKLKLITSYNTQSTFDFENQVKLEYTGYDDEIIKKIEAGNVSFPLNSSLISGMQSLFGIKTQLQFGRLTVTSVLSSQKSQKQTLTLKGGSQSQSYTIKGNAYDENKNFLMAQFFRDTFNYAMGNLPSVRSLSNITRIEVWVTNKTGTTTNTRNVIGLMDLAEYNPYNTTAVHVISGGKLPYNGINDLYGNLAGDDASRNPSTVVSQLQAAGLTPVQDYEKTYARKLDSTEYTVNRKLGFITLNSQLASDQVLAVAYEYSYNGRTYKVGDFAQDVPPDESNAANSRVLFLKMLKATAVRTKLPIWNLMMKNIYSTGAYQLSSTDFTMDVYYNDPGTDTRAASQRRYLPDAVNEYNGAPIISILNLDNLNNNNDPQPDGVFDFVSGYTVDVSNGRIIFPVLEPFGKDLAKAFGGNAALEKQYLYPQLYDSTKTAAEQYSALNRYVIKGSYKAGSSSEVSLNAFNIPAGSVTVTAGGKTLTENVDYTVDYNLGRVKIINDGILSSGSAINIAFENSGAYGEQVRNYMGTRLDYVVNDKLSLGSTIVHMSERPYTTKVNYGEDPINNTVVGLDGNYNSASKALTRLLNKLPNYESTTPSQISLTGEVARLFPGHSKLINSFGSSEGQVYIDDFEGTESNYDLKTPSSSWALASTPVGATDTSGMEMFPEGALIDSLDYGKNRALLSWYIIEPTLQVTTNTGLPAGVTKDDQSDPRVRIVYEKEIFPNVSTEYTQAQLTTLDLAYFPDQRGPYNFEAGKAQVNADGTLKSPKKRWAGIMRALDNTDFESSNIQYIEFWVQDPFIKNPSSTGGDLYFNLGSISEDILKDSHKAFENGMKAPGSTTYDSTTWGRMPTYEQQLTKAFDNDANIRQYQDVGYDGLTTADEAYYRSSYLQQLRNNFGTGSAVYQAALADPSNDNYHYYRGDDYDARKLSILERYKRFSMPEGNSPATSSNASYSSAATNIPESEDLNFDNTMNETESYFQYRVHMKPNMDIGSNYIVDKINATVSLANGSTSTETWYQFKIPVEQYNAAVGGIADFKSIRFMRMYLTNFEDSVVMRFGKLQLVRNQWRQYGYELQAGAGDMVTASAATTFNNTAVNIEENASRIPIAYVLPPGLQRQSSLSTSNTTLLLNEQSLSLQICNLQDGKSRGVYKTLGMDFRRYKKLQLFIHAEAVNDVNTLKDKDLEAVIRIGSDYTENFYEYRIPLTTTNFGATAQTAVWPAANDLDLTLTDLSSLKQTRNNAGASTTTLYEKKLPNGNTIAVIGNPNLGDVEGMMMAVYNPANDGLSKCAEVWFDELRLTGLDEKGGYAATGRMTAQLADLGTLAISSSMHTAGYGAVNQSLNERFQDNLLQYDASLNLDMGKLLPKKARLSIPVYAGKSQSSSMPEYDPFDIDIKLKEKLNLAANKHERDSIKQQAQDVTTITSLNVTNLRKISDGKKKIKPWSIENFDLTYAYTGTQQHSPSTESYELIKNRGVLGYNFSTQDKFKEPFKNLIRSKSPWLGLLKSFNYNLLPSNINFRADITRQFSASRLRNVGSDYKLKETFSKYFNFDRYYGLKWDLTRNLNFDLTAVNNARIDEPDGRINTKAKKDSIWHNLKNLGRNTNYFQTFNANYTLPLAKFPLLSWTNVALNYSAQYRWTAASLANRIQGNTIENTQTTAIIAEFKFTELYSKSTFLKGVLGIKTKTPPGKAPVKTPDTEVSPLLKGLLKPLLAIKRININYSENNYTRLPGYMDSTQLMGMNWRSKQPGLAFIFGYQPDSKWLDDKARKGLISKDTLFNSQFQQQFTQALNVQAQLEPVTSLRIDLTLTKSFSKNHSELFKDRYGQGEYEHLDPYETGGFEVTNIMLKTLFLKNGLSQSFTNFRNYRAILSSRYWAANPYAQDPSLPVADTGDAAYKYGYGKYEQNVLISSFLAAYTGKDPKKIGLIATSGLDKIRSNPFRSMIPLPNWRITYDGLSKLQPFSDYVQSLILTHTYISSLSMNSFNTSSSYMDERSLGFPSFRDSVSGNYVPYYSVPNVTMSEQLNPLLGIDVTLKNNLNMRMEYKKSRALSLSLTDYQLTEARTSEITIGGGYRVKGLILPFAVGKSGSHKLDNDLNFRMDVSYRDEKSVNNQLDGGVSVATSGQKVVSLAPSIDYVVNKKVNLKFYYTRKQTIPVLSTSSPTVTTTGGLTLRFVLGP</sequence>
<evidence type="ECO:0000313" key="3">
    <source>
        <dbReference type="Proteomes" id="UP000468388"/>
    </source>
</evidence>
<protein>
    <submittedName>
        <fullName evidence="2">Cell surface protein SprA</fullName>
    </submittedName>
</protein>
<dbReference type="OrthoDB" id="9806090at2"/>
<evidence type="ECO:0000259" key="1">
    <source>
        <dbReference type="Pfam" id="PF14349"/>
    </source>
</evidence>
<proteinExistence type="predicted"/>
<evidence type="ECO:0000313" key="2">
    <source>
        <dbReference type="EMBL" id="MVT44358.1"/>
    </source>
</evidence>
<dbReference type="Proteomes" id="UP000468388">
    <property type="component" value="Unassembled WGS sequence"/>
</dbReference>
<organism evidence="2 3">
    <name type="scientific">Chitinophaga oryziterrae</name>
    <dbReference type="NCBI Taxonomy" id="1031224"/>
    <lineage>
        <taxon>Bacteria</taxon>
        <taxon>Pseudomonadati</taxon>
        <taxon>Bacteroidota</taxon>
        <taxon>Chitinophagia</taxon>
        <taxon>Chitinophagales</taxon>
        <taxon>Chitinophagaceae</taxon>
        <taxon>Chitinophaga</taxon>
    </lineage>
</organism>
<dbReference type="NCBIfam" id="TIGR04189">
    <property type="entry name" value="surface_SprA"/>
    <property type="match status" value="1"/>
</dbReference>
<accession>A0A6N8JJB9</accession>
<dbReference type="InterPro" id="IPR026377">
    <property type="entry name" value="Cell_surface_SprA"/>
</dbReference>
<dbReference type="EMBL" id="WRXO01000011">
    <property type="protein sequence ID" value="MVT44358.1"/>
    <property type="molecule type" value="Genomic_DNA"/>
</dbReference>
<comment type="caution">
    <text evidence="2">The sequence shown here is derived from an EMBL/GenBank/DDBJ whole genome shotgun (WGS) entry which is preliminary data.</text>
</comment>
<feature type="domain" description="Gliding motility protein SprA N-terminal" evidence="1">
    <location>
        <begin position="72"/>
        <end position="350"/>
    </location>
</feature>
<name>A0A6N8JJB9_9BACT</name>
<dbReference type="Pfam" id="PF14349">
    <property type="entry name" value="SprA_N"/>
    <property type="match status" value="2"/>
</dbReference>
<reference evidence="2 3" key="1">
    <citation type="submission" date="2019-12" db="EMBL/GenBank/DDBJ databases">
        <title>The draft genomic sequence of strain Chitinophaga oryziterrae JCM 16595.</title>
        <authorList>
            <person name="Zhang X."/>
        </authorList>
    </citation>
    <scope>NUCLEOTIDE SEQUENCE [LARGE SCALE GENOMIC DNA]</scope>
    <source>
        <strain evidence="2 3">JCM 16595</strain>
    </source>
</reference>
<gene>
    <name evidence="2" type="primary">sprA</name>
    <name evidence="2" type="ORF">GO495_27440</name>
</gene>
<dbReference type="InterPro" id="IPR025684">
    <property type="entry name" value="SprA_N_dom"/>
</dbReference>
<feature type="domain" description="Gliding motility protein SprA N-terminal" evidence="1">
    <location>
        <begin position="1091"/>
        <end position="1603"/>
    </location>
</feature>
<keyword evidence="3" id="KW-1185">Reference proteome</keyword>